<evidence type="ECO:0000313" key="2">
    <source>
        <dbReference type="Proteomes" id="UP000325081"/>
    </source>
</evidence>
<dbReference type="Proteomes" id="UP000325081">
    <property type="component" value="Unassembled WGS sequence"/>
</dbReference>
<protein>
    <submittedName>
        <fullName evidence="1">Glycine betaine/L-proline transport ATP binding subunit</fullName>
    </submittedName>
</protein>
<evidence type="ECO:0000313" key="1">
    <source>
        <dbReference type="EMBL" id="GER54474.1"/>
    </source>
</evidence>
<organism evidence="1 2">
    <name type="scientific">Striga asiatica</name>
    <name type="common">Asiatic witchweed</name>
    <name type="synonym">Buchnera asiatica</name>
    <dbReference type="NCBI Taxonomy" id="4170"/>
    <lineage>
        <taxon>Eukaryota</taxon>
        <taxon>Viridiplantae</taxon>
        <taxon>Streptophyta</taxon>
        <taxon>Embryophyta</taxon>
        <taxon>Tracheophyta</taxon>
        <taxon>Spermatophyta</taxon>
        <taxon>Magnoliopsida</taxon>
        <taxon>eudicotyledons</taxon>
        <taxon>Gunneridae</taxon>
        <taxon>Pentapetalae</taxon>
        <taxon>asterids</taxon>
        <taxon>lamiids</taxon>
        <taxon>Lamiales</taxon>
        <taxon>Orobanchaceae</taxon>
        <taxon>Buchnereae</taxon>
        <taxon>Striga</taxon>
    </lineage>
</organism>
<sequence>MLGLEWSSLQDKAKSLKGWWEEVFSNSIFIKLQQRITLSVLWRAKNNRVFNNESFKELDVVAGARRDWVEQQNIIPFRRRWIKKTAGIEMENQEESIALAARWALSVTEAKRMAMQSTRRTSSDESKLSMQFCALFAT</sequence>
<dbReference type="AlphaFoldDB" id="A0A5A7RDM4"/>
<feature type="non-terminal residue" evidence="1">
    <location>
        <position position="138"/>
    </location>
</feature>
<comment type="caution">
    <text evidence="1">The sequence shown here is derived from an EMBL/GenBank/DDBJ whole genome shotgun (WGS) entry which is preliminary data.</text>
</comment>
<reference evidence="2" key="1">
    <citation type="journal article" date="2019" name="Curr. Biol.">
        <title>Genome Sequence of Striga asiatica Provides Insight into the Evolution of Plant Parasitism.</title>
        <authorList>
            <person name="Yoshida S."/>
            <person name="Kim S."/>
            <person name="Wafula E.K."/>
            <person name="Tanskanen J."/>
            <person name="Kim Y.M."/>
            <person name="Honaas L."/>
            <person name="Yang Z."/>
            <person name="Spallek T."/>
            <person name="Conn C.E."/>
            <person name="Ichihashi Y."/>
            <person name="Cheong K."/>
            <person name="Cui S."/>
            <person name="Der J.P."/>
            <person name="Gundlach H."/>
            <person name="Jiao Y."/>
            <person name="Hori C."/>
            <person name="Ishida J.K."/>
            <person name="Kasahara H."/>
            <person name="Kiba T."/>
            <person name="Kim M.S."/>
            <person name="Koo N."/>
            <person name="Laohavisit A."/>
            <person name="Lee Y.H."/>
            <person name="Lumba S."/>
            <person name="McCourt P."/>
            <person name="Mortimer J.C."/>
            <person name="Mutuku J.M."/>
            <person name="Nomura T."/>
            <person name="Sasaki-Sekimoto Y."/>
            <person name="Seto Y."/>
            <person name="Wang Y."/>
            <person name="Wakatake T."/>
            <person name="Sakakibara H."/>
            <person name="Demura T."/>
            <person name="Yamaguchi S."/>
            <person name="Yoneyama K."/>
            <person name="Manabe R.I."/>
            <person name="Nelson D.C."/>
            <person name="Schulman A.H."/>
            <person name="Timko M.P."/>
            <person name="dePamphilis C.W."/>
            <person name="Choi D."/>
            <person name="Shirasu K."/>
        </authorList>
    </citation>
    <scope>NUCLEOTIDE SEQUENCE [LARGE SCALE GENOMIC DNA]</scope>
    <source>
        <strain evidence="2">cv. UVA1</strain>
    </source>
</reference>
<keyword evidence="2" id="KW-1185">Reference proteome</keyword>
<proteinExistence type="predicted"/>
<dbReference type="EMBL" id="BKCP01011181">
    <property type="protein sequence ID" value="GER54474.1"/>
    <property type="molecule type" value="Genomic_DNA"/>
</dbReference>
<accession>A0A5A7RDM4</accession>
<name>A0A5A7RDM4_STRAF</name>
<gene>
    <name evidence="1" type="ORF">STAS_32072</name>
</gene>